<reference evidence="2 3" key="1">
    <citation type="journal article" date="2018" name="Aquat. Microb. Ecol.">
        <title>Gammaproteobacterial methanotrophs dominate.</title>
        <authorList>
            <person name="Rissanen A.J."/>
            <person name="Saarenheimo J."/>
            <person name="Tiirola M."/>
            <person name="Peura S."/>
            <person name="Aalto S.L."/>
            <person name="Karvinen A."/>
            <person name="Nykanen H."/>
        </authorList>
    </citation>
    <scope>NUCLEOTIDE SEQUENCE [LARGE SCALE GENOMIC DNA]</scope>
    <source>
        <strain evidence="2">AMbin10</strain>
    </source>
</reference>
<dbReference type="GO" id="GO:0005524">
    <property type="term" value="F:ATP binding"/>
    <property type="evidence" value="ECO:0007669"/>
    <property type="project" value="InterPro"/>
</dbReference>
<evidence type="ECO:0000259" key="1">
    <source>
        <dbReference type="SMART" id="SM00382"/>
    </source>
</evidence>
<accession>A0A2W4RFT1</accession>
<organism evidence="2 3">
    <name type="scientific">Candidatus Methylumidiphilus alinenensis</name>
    <dbReference type="NCBI Taxonomy" id="2202197"/>
    <lineage>
        <taxon>Bacteria</taxon>
        <taxon>Pseudomonadati</taxon>
        <taxon>Pseudomonadota</taxon>
        <taxon>Gammaproteobacteria</taxon>
        <taxon>Methylococcales</taxon>
        <taxon>Candidatus Methylumidiphilus</taxon>
    </lineage>
</organism>
<protein>
    <submittedName>
        <fullName evidence="2">AAA family ATPase</fullName>
    </submittedName>
</protein>
<feature type="domain" description="AAA+ ATPase" evidence="1">
    <location>
        <begin position="43"/>
        <end position="234"/>
    </location>
</feature>
<proteinExistence type="predicted"/>
<dbReference type="EMBL" id="QJPH01000200">
    <property type="protein sequence ID" value="PZN82865.1"/>
    <property type="molecule type" value="Genomic_DNA"/>
</dbReference>
<comment type="caution">
    <text evidence="2">The sequence shown here is derived from an EMBL/GenBank/DDBJ whole genome shotgun (WGS) entry which is preliminary data.</text>
</comment>
<dbReference type="AlphaFoldDB" id="A0A2W4RFT1"/>
<evidence type="ECO:0000313" key="3">
    <source>
        <dbReference type="Proteomes" id="UP000249396"/>
    </source>
</evidence>
<name>A0A2W4RFT1_9GAMM</name>
<sequence>MTNPIPPIPIDTRIPLPARGSWPESVHVFDETSAWAIRAALAAQRPLLVRGEPGAGKSQLARAAAEVLGRLFITEVVHTRSESLDLQWRFDAIGRLGDAQALGATKLTVDEVRNQLDPRNYLSPGALWWVFDWATALEQHGRGGRQSNPPLPPTGWQPEQGCVLLIDEIDKADADLPNGLLETLGNGAFSVPWLSEPVGGKPGLTTPLVVITTNEERELPGAFVRRCLVLGLALPEGKEAFLKALVDRGKLHFGPDIHKEVYAEAARQLWEDRQAAETQGVTPPGQAEYIDMLRVVKTLQPDTGQQMALLDKISQFALKKHPQAKG</sequence>
<dbReference type="GO" id="GO:0016887">
    <property type="term" value="F:ATP hydrolysis activity"/>
    <property type="evidence" value="ECO:0007669"/>
    <property type="project" value="InterPro"/>
</dbReference>
<dbReference type="Gene3D" id="3.40.50.300">
    <property type="entry name" value="P-loop containing nucleotide triphosphate hydrolases"/>
    <property type="match status" value="1"/>
</dbReference>
<dbReference type="Proteomes" id="UP000249396">
    <property type="component" value="Unassembled WGS sequence"/>
</dbReference>
<dbReference type="SMART" id="SM00382">
    <property type="entry name" value="AAA"/>
    <property type="match status" value="1"/>
</dbReference>
<dbReference type="SUPFAM" id="SSF52540">
    <property type="entry name" value="P-loop containing nucleoside triphosphate hydrolases"/>
    <property type="match status" value="1"/>
</dbReference>
<dbReference type="Pfam" id="PF07728">
    <property type="entry name" value="AAA_5"/>
    <property type="match status" value="1"/>
</dbReference>
<dbReference type="InterPro" id="IPR027417">
    <property type="entry name" value="P-loop_NTPase"/>
</dbReference>
<dbReference type="InterPro" id="IPR011704">
    <property type="entry name" value="ATPase_dyneun-rel_AAA"/>
</dbReference>
<dbReference type="InterPro" id="IPR003593">
    <property type="entry name" value="AAA+_ATPase"/>
</dbReference>
<evidence type="ECO:0000313" key="2">
    <source>
        <dbReference type="EMBL" id="PZN82865.1"/>
    </source>
</evidence>
<gene>
    <name evidence="2" type="ORF">DM484_05710</name>
</gene>